<reference evidence="1 2" key="1">
    <citation type="submission" date="2019-11" db="EMBL/GenBank/DDBJ databases">
        <title>Whole genome sequence of Oryza granulata.</title>
        <authorList>
            <person name="Li W."/>
        </authorList>
    </citation>
    <scope>NUCLEOTIDE SEQUENCE [LARGE SCALE GENOMIC DNA]</scope>
    <source>
        <strain evidence="2">cv. Menghai</strain>
        <tissue evidence="1">Leaf</tissue>
    </source>
</reference>
<evidence type="ECO:0000313" key="1">
    <source>
        <dbReference type="EMBL" id="KAF0901151.1"/>
    </source>
</evidence>
<proteinExistence type="predicted"/>
<sequence>MCVVTGCYTLHPGPPQLPSSLSWPWQCRCFSDLCTSENSPCLSEVLADIPVPQYSLPRQFSDRFYQKQIQGSVGPCSTFHGLSSHSMFQQKVYYVLSRIIYFI</sequence>
<gene>
    <name evidence="1" type="ORF">E2562_038165</name>
</gene>
<keyword evidence="2" id="KW-1185">Reference proteome</keyword>
<comment type="caution">
    <text evidence="1">The sequence shown here is derived from an EMBL/GenBank/DDBJ whole genome shotgun (WGS) entry which is preliminary data.</text>
</comment>
<accession>A0A6G1CM41</accession>
<protein>
    <submittedName>
        <fullName evidence="1">Uncharacterized protein</fullName>
    </submittedName>
</protein>
<dbReference type="EMBL" id="SPHZ02000009">
    <property type="protein sequence ID" value="KAF0901151.1"/>
    <property type="molecule type" value="Genomic_DNA"/>
</dbReference>
<dbReference type="Proteomes" id="UP000479710">
    <property type="component" value="Unassembled WGS sequence"/>
</dbReference>
<evidence type="ECO:0000313" key="2">
    <source>
        <dbReference type="Proteomes" id="UP000479710"/>
    </source>
</evidence>
<organism evidence="1 2">
    <name type="scientific">Oryza meyeriana var. granulata</name>
    <dbReference type="NCBI Taxonomy" id="110450"/>
    <lineage>
        <taxon>Eukaryota</taxon>
        <taxon>Viridiplantae</taxon>
        <taxon>Streptophyta</taxon>
        <taxon>Embryophyta</taxon>
        <taxon>Tracheophyta</taxon>
        <taxon>Spermatophyta</taxon>
        <taxon>Magnoliopsida</taxon>
        <taxon>Liliopsida</taxon>
        <taxon>Poales</taxon>
        <taxon>Poaceae</taxon>
        <taxon>BOP clade</taxon>
        <taxon>Oryzoideae</taxon>
        <taxon>Oryzeae</taxon>
        <taxon>Oryzinae</taxon>
        <taxon>Oryza</taxon>
        <taxon>Oryza meyeriana</taxon>
    </lineage>
</organism>
<name>A0A6G1CM41_9ORYZ</name>
<dbReference type="AlphaFoldDB" id="A0A6G1CM41"/>